<dbReference type="AlphaFoldDB" id="A0AAW9JR38"/>
<dbReference type="Proteomes" id="UP001290462">
    <property type="component" value="Unassembled WGS sequence"/>
</dbReference>
<evidence type="ECO:0000313" key="2">
    <source>
        <dbReference type="EMBL" id="MDZ5759170.1"/>
    </source>
</evidence>
<reference evidence="2" key="1">
    <citation type="submission" date="2023-08" db="EMBL/GenBank/DDBJ databases">
        <title>Genomic characterization of piscicolin 126 produced by Carnobacterium maltaromaticum CM22 strain isolated from salmon (Salmo salar).</title>
        <authorList>
            <person name="Gonzalez-Gragera E."/>
            <person name="Garcia-Lopez J.D."/>
            <person name="Teso-Perez C."/>
            <person name="Gimenez-Hernandez I."/>
            <person name="Peralta-Sanchez J.M."/>
            <person name="Valdivia E."/>
            <person name="Montalban-Lopez M."/>
            <person name="Martin-Platero A.M."/>
            <person name="Banos A."/>
            <person name="Martinez-Bueno M."/>
        </authorList>
    </citation>
    <scope>NUCLEOTIDE SEQUENCE</scope>
    <source>
        <strain evidence="2">CM22</strain>
    </source>
</reference>
<dbReference type="PROSITE" id="PS51186">
    <property type="entry name" value="GNAT"/>
    <property type="match status" value="1"/>
</dbReference>
<dbReference type="GO" id="GO:0016747">
    <property type="term" value="F:acyltransferase activity, transferring groups other than amino-acyl groups"/>
    <property type="evidence" value="ECO:0007669"/>
    <property type="project" value="InterPro"/>
</dbReference>
<gene>
    <name evidence="2" type="ORF">RAK27_10915</name>
</gene>
<dbReference type="CDD" id="cd04301">
    <property type="entry name" value="NAT_SF"/>
    <property type="match status" value="1"/>
</dbReference>
<comment type="caution">
    <text evidence="2">The sequence shown here is derived from an EMBL/GenBank/DDBJ whole genome shotgun (WGS) entry which is preliminary data.</text>
</comment>
<protein>
    <submittedName>
        <fullName evidence="2">GNAT family N-acetyltransferase</fullName>
    </submittedName>
</protein>
<evidence type="ECO:0000259" key="1">
    <source>
        <dbReference type="PROSITE" id="PS51186"/>
    </source>
</evidence>
<sequence>MTIRTVDYKENKEITLSELEAYTKEIVPNLEQSYEEVSFIYEEQGAILGRIVGFIHWDHLQIELFYVAKNTQGMGIGTKLLNHIEAIALKNDLNYILLETMSFNAPKFYEKNGYEFIAKIKDSPMKGENRYFLKKQLLF</sequence>
<dbReference type="SUPFAM" id="SSF55729">
    <property type="entry name" value="Acyl-CoA N-acyltransferases (Nat)"/>
    <property type="match status" value="1"/>
</dbReference>
<evidence type="ECO:0000313" key="3">
    <source>
        <dbReference type="Proteomes" id="UP001290462"/>
    </source>
</evidence>
<dbReference type="InterPro" id="IPR016181">
    <property type="entry name" value="Acyl_CoA_acyltransferase"/>
</dbReference>
<feature type="domain" description="N-acetyltransferase" evidence="1">
    <location>
        <begin position="1"/>
        <end position="138"/>
    </location>
</feature>
<dbReference type="EMBL" id="JAVBVO010000003">
    <property type="protein sequence ID" value="MDZ5759170.1"/>
    <property type="molecule type" value="Genomic_DNA"/>
</dbReference>
<name>A0AAW9JR38_CARML</name>
<dbReference type="InterPro" id="IPR000182">
    <property type="entry name" value="GNAT_dom"/>
</dbReference>
<dbReference type="RefSeq" id="WP_322809078.1">
    <property type="nucleotide sequence ID" value="NZ_JAVBVO010000003.1"/>
</dbReference>
<accession>A0AAW9JR38</accession>
<proteinExistence type="predicted"/>
<organism evidence="2 3">
    <name type="scientific">Carnobacterium maltaromaticum</name>
    <name type="common">Carnobacterium piscicola</name>
    <dbReference type="NCBI Taxonomy" id="2751"/>
    <lineage>
        <taxon>Bacteria</taxon>
        <taxon>Bacillati</taxon>
        <taxon>Bacillota</taxon>
        <taxon>Bacilli</taxon>
        <taxon>Lactobacillales</taxon>
        <taxon>Carnobacteriaceae</taxon>
        <taxon>Carnobacterium</taxon>
    </lineage>
</organism>
<dbReference type="Gene3D" id="3.40.630.30">
    <property type="match status" value="1"/>
</dbReference>
<dbReference type="Pfam" id="PF00583">
    <property type="entry name" value="Acetyltransf_1"/>
    <property type="match status" value="1"/>
</dbReference>